<protein>
    <recommendedName>
        <fullName evidence="3">Aldehyde dehydrogenase domain-containing protein</fullName>
    </recommendedName>
</protein>
<sequence length="280" mass="31097">MIQCRELPSQVRQNYEAINLDQSIANEYKIARGENNIERRVGHGVVVVKPTTHTLFYAITSAVACAIAAGNTFVVECEKNAVDDLLASLFQPLDWELYALVQGPMSDQDMLFTALIIDQTGITEAPNAVRPLPNLRSVTVIDRTADVEKAAQHILSAHLAFSGRSPHAPDLIIINEWVKDKFIDTMARESLNKGCDMHSSHADAKHTAWKKAVSEAESKGEASLIRKEGLNLVDIHQRPEYLVAYHYAEPAAGKFLSQQINSHWSFVNHIPAQLLGNHTR</sequence>
<dbReference type="GO" id="GO:0016620">
    <property type="term" value="F:oxidoreductase activity, acting on the aldehyde or oxo group of donors, NAD or NADP as acceptor"/>
    <property type="evidence" value="ECO:0007669"/>
    <property type="project" value="InterPro"/>
</dbReference>
<gene>
    <name evidence="1" type="ORF">N7458_008280</name>
</gene>
<evidence type="ECO:0000313" key="1">
    <source>
        <dbReference type="EMBL" id="KAJ5444408.1"/>
    </source>
</evidence>
<dbReference type="Gene3D" id="3.40.605.10">
    <property type="entry name" value="Aldehyde Dehydrogenase, Chain A, domain 1"/>
    <property type="match status" value="1"/>
</dbReference>
<evidence type="ECO:0008006" key="3">
    <source>
        <dbReference type="Google" id="ProtNLM"/>
    </source>
</evidence>
<dbReference type="Proteomes" id="UP001213681">
    <property type="component" value="Unassembled WGS sequence"/>
</dbReference>
<dbReference type="InterPro" id="IPR016163">
    <property type="entry name" value="Ald_DH_C"/>
</dbReference>
<dbReference type="InterPro" id="IPR016161">
    <property type="entry name" value="Ald_DH/histidinol_DH"/>
</dbReference>
<dbReference type="Gene3D" id="3.40.309.10">
    <property type="entry name" value="Aldehyde Dehydrogenase, Chain A, domain 2"/>
    <property type="match status" value="1"/>
</dbReference>
<comment type="caution">
    <text evidence="1">The sequence shown here is derived from an EMBL/GenBank/DDBJ whole genome shotgun (WGS) entry which is preliminary data.</text>
</comment>
<dbReference type="InterPro" id="IPR016162">
    <property type="entry name" value="Ald_DH_N"/>
</dbReference>
<reference evidence="1" key="1">
    <citation type="submission" date="2022-12" db="EMBL/GenBank/DDBJ databases">
        <authorList>
            <person name="Petersen C."/>
        </authorList>
    </citation>
    <scope>NUCLEOTIDE SEQUENCE</scope>
    <source>
        <strain evidence="1">IBT 16125</strain>
    </source>
</reference>
<keyword evidence="2" id="KW-1185">Reference proteome</keyword>
<dbReference type="AlphaFoldDB" id="A0AAD6C2E7"/>
<dbReference type="EMBL" id="JAPVEA010000007">
    <property type="protein sequence ID" value="KAJ5444408.1"/>
    <property type="molecule type" value="Genomic_DNA"/>
</dbReference>
<dbReference type="PANTHER" id="PTHR43111">
    <property type="entry name" value="ALDEHYDE DEHYDROGENASE B-RELATED"/>
    <property type="match status" value="1"/>
</dbReference>
<organism evidence="1 2">
    <name type="scientific">Penicillium daleae</name>
    <dbReference type="NCBI Taxonomy" id="63821"/>
    <lineage>
        <taxon>Eukaryota</taxon>
        <taxon>Fungi</taxon>
        <taxon>Dikarya</taxon>
        <taxon>Ascomycota</taxon>
        <taxon>Pezizomycotina</taxon>
        <taxon>Eurotiomycetes</taxon>
        <taxon>Eurotiomycetidae</taxon>
        <taxon>Eurotiales</taxon>
        <taxon>Aspergillaceae</taxon>
        <taxon>Penicillium</taxon>
    </lineage>
</organism>
<proteinExistence type="predicted"/>
<accession>A0AAD6C2E7</accession>
<name>A0AAD6C2E7_9EURO</name>
<dbReference type="SUPFAM" id="SSF53720">
    <property type="entry name" value="ALDH-like"/>
    <property type="match status" value="1"/>
</dbReference>
<reference evidence="1" key="2">
    <citation type="journal article" date="2023" name="IMA Fungus">
        <title>Comparative genomic study of the Penicillium genus elucidates a diverse pangenome and 15 lateral gene transfer events.</title>
        <authorList>
            <person name="Petersen C."/>
            <person name="Sorensen T."/>
            <person name="Nielsen M.R."/>
            <person name="Sondergaard T.E."/>
            <person name="Sorensen J.L."/>
            <person name="Fitzpatrick D.A."/>
            <person name="Frisvad J.C."/>
            <person name="Nielsen K.L."/>
        </authorList>
    </citation>
    <scope>NUCLEOTIDE SEQUENCE</scope>
    <source>
        <strain evidence="1">IBT 16125</strain>
    </source>
</reference>
<evidence type="ECO:0000313" key="2">
    <source>
        <dbReference type="Proteomes" id="UP001213681"/>
    </source>
</evidence>
<dbReference type="RefSeq" id="XP_056764488.1">
    <property type="nucleotide sequence ID" value="XM_056911662.1"/>
</dbReference>
<dbReference type="GeneID" id="81601905"/>
<dbReference type="PANTHER" id="PTHR43111:SF1">
    <property type="entry name" value="ALDEHYDE DEHYDROGENASE B-RELATED"/>
    <property type="match status" value="1"/>
</dbReference>